<protein>
    <recommendedName>
        <fullName evidence="4">Alpha/beta hydrolase family protein</fullName>
    </recommendedName>
</protein>
<gene>
    <name evidence="2" type="ORF">POL25_01930</name>
</gene>
<evidence type="ECO:0000313" key="3">
    <source>
        <dbReference type="Proteomes" id="UP001221686"/>
    </source>
</evidence>
<dbReference type="PANTHER" id="PTHR33428:SF14">
    <property type="entry name" value="CARBOXYLESTERASE TYPE B DOMAIN-CONTAINING PROTEIN"/>
    <property type="match status" value="1"/>
</dbReference>
<keyword evidence="3" id="KW-1185">Reference proteome</keyword>
<accession>A0ABT5DPQ5</accession>
<dbReference type="InterPro" id="IPR017395">
    <property type="entry name" value="Chlorophyllase-like"/>
</dbReference>
<evidence type="ECO:0000256" key="1">
    <source>
        <dbReference type="SAM" id="SignalP"/>
    </source>
</evidence>
<dbReference type="Gene3D" id="3.40.50.1820">
    <property type="entry name" value="alpha/beta hydrolase"/>
    <property type="match status" value="1"/>
</dbReference>
<dbReference type="SUPFAM" id="SSF53474">
    <property type="entry name" value="alpha/beta-Hydrolases"/>
    <property type="match status" value="1"/>
</dbReference>
<feature type="signal peptide" evidence="1">
    <location>
        <begin position="1"/>
        <end position="21"/>
    </location>
</feature>
<proteinExistence type="predicted"/>
<dbReference type="EMBL" id="JAQNDL010000001">
    <property type="protein sequence ID" value="MDC0715630.1"/>
    <property type="molecule type" value="Genomic_DNA"/>
</dbReference>
<dbReference type="PANTHER" id="PTHR33428">
    <property type="entry name" value="CHLOROPHYLLASE-2, CHLOROPLASTIC"/>
    <property type="match status" value="1"/>
</dbReference>
<evidence type="ECO:0008006" key="4">
    <source>
        <dbReference type="Google" id="ProtNLM"/>
    </source>
</evidence>
<dbReference type="Pfam" id="PF07224">
    <property type="entry name" value="Chlorophyllase"/>
    <property type="match status" value="1"/>
</dbReference>
<evidence type="ECO:0000313" key="2">
    <source>
        <dbReference type="EMBL" id="MDC0715630.1"/>
    </source>
</evidence>
<comment type="caution">
    <text evidence="2">The sequence shown here is derived from an EMBL/GenBank/DDBJ whole genome shotgun (WGS) entry which is preliminary data.</text>
</comment>
<dbReference type="PROSITE" id="PS51257">
    <property type="entry name" value="PROKAR_LIPOPROTEIN"/>
    <property type="match status" value="1"/>
</dbReference>
<name>A0ABT5DPQ5_9BACT</name>
<feature type="chain" id="PRO_5045841081" description="Alpha/beta hydrolase family protein" evidence="1">
    <location>
        <begin position="22"/>
        <end position="510"/>
    </location>
</feature>
<organism evidence="2 3">
    <name type="scientific">Nannocystis bainbridge</name>
    <dbReference type="NCBI Taxonomy" id="2995303"/>
    <lineage>
        <taxon>Bacteria</taxon>
        <taxon>Pseudomonadati</taxon>
        <taxon>Myxococcota</taxon>
        <taxon>Polyangia</taxon>
        <taxon>Nannocystales</taxon>
        <taxon>Nannocystaceae</taxon>
        <taxon>Nannocystis</taxon>
    </lineage>
</organism>
<sequence length="510" mass="54621">MLFTKSPSSLLSSLLCTVALTAGCGELEDSFADEDDAIALRPVLLPSDPATVTTHVPCVDADTFDGTEAVIRYPRGLGNCLTTVPNSPLVLVMHGTGYPHDSYDYLLDHLAANGFIVVSTAEIASNDTVTAYGDAALAVEGFLDALLDEWALAGFIDPTRLALVGHSKGGKLARYVADQLKGGADPWTVRAVVSLSGNGRADMQVEADMTPALLILQAAEDSDVEPDANFEVYDLAGTEGAIPPAGPSGLTKVMKLIEGGHHHRFSQSLGLHAQAHVSKGYLLAFLAAHVRNNWTWYEAYIRGDAIPYGWPERVVTQYSDGVQRDVVDNFEDGLVGASAMDGAVTVSNAVTSIFDLEAAGDAFQGETLALEMSGNAEGSSITWFIPEEHRDTADFAWLSFRIAQVDGSASSYLRFQISNDNVWSAEQIVGDHGTIATPMEMCPPSQIPYGPGAACWPSGLFHHLGTVRIPLAEFGAHDDIDRVRLIFRGRSVEKTYLLDSLEFSGDDDLP</sequence>
<reference evidence="2 3" key="1">
    <citation type="submission" date="2022-11" db="EMBL/GenBank/DDBJ databases">
        <title>Minimal conservation of predation-associated metabolite biosynthetic gene clusters underscores biosynthetic potential of Myxococcota including descriptions for ten novel species: Archangium lansinium sp. nov., Myxococcus landrumus sp. nov., Nannocystis bai.</title>
        <authorList>
            <person name="Ahearne A."/>
            <person name="Stevens C."/>
            <person name="Dowd S."/>
        </authorList>
    </citation>
    <scope>NUCLEOTIDE SEQUENCE [LARGE SCALE GENOMIC DNA]</scope>
    <source>
        <strain evidence="2 3">BB15-2</strain>
    </source>
</reference>
<dbReference type="InterPro" id="IPR029058">
    <property type="entry name" value="AB_hydrolase_fold"/>
</dbReference>
<keyword evidence="1" id="KW-0732">Signal</keyword>
<dbReference type="Proteomes" id="UP001221686">
    <property type="component" value="Unassembled WGS sequence"/>
</dbReference>
<dbReference type="RefSeq" id="WP_272084055.1">
    <property type="nucleotide sequence ID" value="NZ_JAQNDL010000001.1"/>
</dbReference>